<reference evidence="4" key="1">
    <citation type="submission" date="2010-11" db="EMBL/GenBank/DDBJ databases">
        <title>The genome sequence of Microbotryum violaceum strain p1A1 Lamole.</title>
        <authorList>
            <person name="Cuomo C."/>
            <person name="Perlin M."/>
            <person name="Young S.K."/>
            <person name="Zeng Q."/>
            <person name="Gargeya S."/>
            <person name="Alvarado L."/>
            <person name="Berlin A."/>
            <person name="Chapman S.B."/>
            <person name="Chen Z."/>
            <person name="Freedman E."/>
            <person name="Gellesch M."/>
            <person name="Goldberg J."/>
            <person name="Griggs A."/>
            <person name="Gujja S."/>
            <person name="Heilman E."/>
            <person name="Heiman D."/>
            <person name="Howarth C."/>
            <person name="Mehta T."/>
            <person name="Neiman D."/>
            <person name="Pearson M."/>
            <person name="Roberts A."/>
            <person name="Saif S."/>
            <person name="Shea T."/>
            <person name="Shenoy N."/>
            <person name="Sisk P."/>
            <person name="Stolte C."/>
            <person name="Sykes S."/>
            <person name="White J."/>
            <person name="Yandava C."/>
            <person name="Haas B."/>
            <person name="Nusbaum C."/>
            <person name="Birren B."/>
        </authorList>
    </citation>
    <scope>NUCLEOTIDE SEQUENCE [LARGE SCALE GENOMIC DNA]</scope>
    <source>
        <strain evidence="4">p1A1 Lamole</strain>
    </source>
</reference>
<organism evidence="2">
    <name type="scientific">Microbotryum lychnidis-dioicae (strain p1A1 Lamole / MvSl-1064)</name>
    <name type="common">Anther smut fungus</name>
    <dbReference type="NCBI Taxonomy" id="683840"/>
    <lineage>
        <taxon>Eukaryota</taxon>
        <taxon>Fungi</taxon>
        <taxon>Dikarya</taxon>
        <taxon>Basidiomycota</taxon>
        <taxon>Pucciniomycotina</taxon>
        <taxon>Microbotryomycetes</taxon>
        <taxon>Microbotryales</taxon>
        <taxon>Microbotryaceae</taxon>
        <taxon>Microbotryum</taxon>
    </lineage>
</organism>
<protein>
    <submittedName>
        <fullName evidence="2 3">Uncharacterized protein</fullName>
    </submittedName>
</protein>
<name>U5HBZ8_USTV1</name>
<dbReference type="Proteomes" id="UP000017200">
    <property type="component" value="Unassembled WGS sequence"/>
</dbReference>
<accession>U5HBZ8</accession>
<sequence>MFELQRARDLAMYDLDQYQEDKSLVFNGSDFVWYDEALMHRLPIATPAVNTSLSSLTMAGGPPTPAAGSAIRGFVSPPAHDYTIASWNFDELPTSFDTASNGSSTATTPPEFASGHDTSASASASVSSSPSTSLDAAQTRLNKRTRTAYKVDDSPEGRRTKQKRKGRVITQLREMTEAAKVPRKTSTEVQKAVVGALNLAPTCSSSKITETKLADSLGWHLINLSNQELGSFSAHKPLRDVRRAWQYLWYNMSSTNPKQAKLNEVIYYALAALGARRSTHSAIVGFDGARATQDATPSELVKLQLGVRREQACRRLVDIAIEKLVSSGLLEEESIESRDAMTMTKIMLFGMCPEHVFTAKVIDNLKQRTVNLYRSNPHAALKHNRGHELLIFDTFHSAARGTPPTVQDDELHIFGWQRLEDPAQGVLRYAPMALDDTSDAEIGKEPQARSIFEPSDAAPGVCECDAVQSRMIRVSQTAAFQMTLVAISIFRELNDLRRRDPRPLQEILPTFERLFIDLDKRMHDTIASICSSLLLPHLLMVPHLTLAALLTEANRRCQSQAASNEYVTGFLVRAQCRFLGWLRLFVKYISSMPLDPILMHTRALMLIKLDCLEGWVEIAFNGAKEHELGCGPLSNAGFSLQDLRSLHETVKEATKIFAVATEREAEFTRGFEMMGLTDGQNISFNPPDKPVQVPRLEAEDLVAEALRAIMQGV</sequence>
<feature type="region of interest" description="Disordered" evidence="1">
    <location>
        <begin position="98"/>
        <end position="166"/>
    </location>
</feature>
<evidence type="ECO:0000313" key="3">
    <source>
        <dbReference type="EnsemblFungi" id="MVLG_04688T0"/>
    </source>
</evidence>
<evidence type="ECO:0000256" key="1">
    <source>
        <dbReference type="SAM" id="MobiDB-lite"/>
    </source>
</evidence>
<reference evidence="2 4" key="3">
    <citation type="journal article" date="2015" name="BMC Genomics">
        <title>Sex and parasites: genomic and transcriptomic analysis of Microbotryum lychnidis-dioicae, the biotrophic and plant-castrating anther smut fungus.</title>
        <authorList>
            <person name="Perlin M.H."/>
            <person name="Amselem J."/>
            <person name="Fontanillas E."/>
            <person name="Toh S.S."/>
            <person name="Chen Z."/>
            <person name="Goldberg J."/>
            <person name="Duplessis S."/>
            <person name="Henrissat B."/>
            <person name="Young S."/>
            <person name="Zeng Q."/>
            <person name="Aguileta G."/>
            <person name="Petit E."/>
            <person name="Badouin H."/>
            <person name="Andrews J."/>
            <person name="Razeeq D."/>
            <person name="Gabaldon T."/>
            <person name="Quesneville H."/>
            <person name="Giraud T."/>
            <person name="Hood M.E."/>
            <person name="Schultz D.J."/>
            <person name="Cuomo C.A."/>
        </authorList>
    </citation>
    <scope>NUCLEOTIDE SEQUENCE [LARGE SCALE GENOMIC DNA]</scope>
    <source>
        <strain evidence="4">p1A1 Lamole</strain>
        <strain evidence="2">P1A1 Lamole</strain>
    </source>
</reference>
<dbReference type="EMBL" id="AEIJ01000464">
    <property type="status" value="NOT_ANNOTATED_CDS"/>
    <property type="molecule type" value="Genomic_DNA"/>
</dbReference>
<dbReference type="OrthoDB" id="2534689at2759"/>
<keyword evidence="4" id="KW-1185">Reference proteome</keyword>
<feature type="compositionally biased region" description="Low complexity" evidence="1">
    <location>
        <begin position="119"/>
        <end position="137"/>
    </location>
</feature>
<proteinExistence type="predicted"/>
<reference evidence="2" key="2">
    <citation type="submission" date="2010-11" db="EMBL/GenBank/DDBJ databases">
        <authorList>
            <consortium name="The Broad Institute Genome Sequencing Platform"/>
            <person name="Earl A."/>
            <person name="Ward D."/>
            <person name="Feldgarden M."/>
            <person name="Gevers D."/>
            <person name="Butler R."/>
            <person name="Young S.K."/>
            <person name="Zeng Q."/>
            <person name="Gargeya S."/>
            <person name="Fitzgerald M."/>
            <person name="Haas B."/>
            <person name="Abouelleil A."/>
            <person name="Alvarado L."/>
            <person name="Arachchi H.M."/>
            <person name="Berlin A."/>
            <person name="Brown A."/>
            <person name="Chapman S.B."/>
            <person name="Chen Z."/>
            <person name="Dunbar C."/>
            <person name="Freedman E."/>
            <person name="Gearin G."/>
            <person name="Gellesch M."/>
            <person name="Goldberg J."/>
            <person name="Griggs A."/>
            <person name="Gujja S."/>
            <person name="Heilman E."/>
            <person name="Heiman D."/>
            <person name="Howarth C."/>
            <person name="Larson L."/>
            <person name="Lui A."/>
            <person name="MacDonald P.J.P."/>
            <person name="Mehta T."/>
            <person name="Montmayeur A."/>
            <person name="Murphy C."/>
            <person name="Neiman D."/>
            <person name="Pearson M."/>
            <person name="Priest M."/>
            <person name="Roberts A."/>
            <person name="Saif S."/>
            <person name="Shea T."/>
            <person name="Shenoy N."/>
            <person name="Sisk P."/>
            <person name="Stolte C."/>
            <person name="Sykes S."/>
            <person name="White J."/>
            <person name="Yandava C."/>
            <person name="Wortman J."/>
            <person name="Nusbaum C."/>
            <person name="Birren B."/>
        </authorList>
    </citation>
    <scope>NUCLEOTIDE SEQUENCE</scope>
    <source>
        <strain evidence="2">P1A1 Lamole</strain>
    </source>
</reference>
<evidence type="ECO:0000313" key="4">
    <source>
        <dbReference type="Proteomes" id="UP000017200"/>
    </source>
</evidence>
<dbReference type="HOGENOM" id="CLU_387422_0_0_1"/>
<dbReference type="AlphaFoldDB" id="U5HBZ8"/>
<dbReference type="EMBL" id="GL541696">
    <property type="protein sequence ID" value="KDE04932.1"/>
    <property type="molecule type" value="Genomic_DNA"/>
</dbReference>
<gene>
    <name evidence="2" type="ORF">MVLG_04688</name>
</gene>
<reference evidence="3" key="4">
    <citation type="submission" date="2015-06" db="UniProtKB">
        <authorList>
            <consortium name="EnsemblFungi"/>
        </authorList>
    </citation>
    <scope>IDENTIFICATION</scope>
</reference>
<feature type="compositionally biased region" description="Basic and acidic residues" evidence="1">
    <location>
        <begin position="149"/>
        <end position="159"/>
    </location>
</feature>
<dbReference type="EnsemblFungi" id="MVLG_04688T0">
    <property type="protein sequence ID" value="MVLG_04688T0"/>
    <property type="gene ID" value="MVLG_04688"/>
</dbReference>
<feature type="compositionally biased region" description="Polar residues" evidence="1">
    <location>
        <begin position="98"/>
        <end position="108"/>
    </location>
</feature>
<dbReference type="InParanoid" id="U5HBZ8"/>
<evidence type="ECO:0000313" key="2">
    <source>
        <dbReference type="EMBL" id="KDE04932.1"/>
    </source>
</evidence>